<dbReference type="SUPFAM" id="SSF49785">
    <property type="entry name" value="Galactose-binding domain-like"/>
    <property type="match status" value="1"/>
</dbReference>
<dbReference type="AlphaFoldDB" id="A0A939T241"/>
<comment type="caution">
    <text evidence="3">The sequence shown here is derived from an EMBL/GenBank/DDBJ whole genome shotgun (WGS) entry which is preliminary data.</text>
</comment>
<sequence>MVRLRFPPERPGPVEPESPQSISVESSPSRYLFAAGHRLQVQVSSSRCKASGGDDQACVRQCSSCALGRTMRFALHRIWVAILTAGGATLAASRDTMQDASHPPPCEGIVERQLHNVAACHGGIRRGDLCPRRKPGAADGVIC</sequence>
<feature type="region of interest" description="Disordered" evidence="1">
    <location>
        <begin position="1"/>
        <end position="24"/>
    </location>
</feature>
<dbReference type="InterPro" id="IPR013736">
    <property type="entry name" value="Xaa-Pro_dipept_C"/>
</dbReference>
<dbReference type="GO" id="GO:0008239">
    <property type="term" value="F:dipeptidyl-peptidase activity"/>
    <property type="evidence" value="ECO:0007669"/>
    <property type="project" value="InterPro"/>
</dbReference>
<feature type="domain" description="Xaa-Pro dipeptidyl-peptidase C-terminal" evidence="2">
    <location>
        <begin position="8"/>
        <end position="50"/>
    </location>
</feature>
<accession>A0A939T241</accession>
<dbReference type="InterPro" id="IPR008979">
    <property type="entry name" value="Galactose-bd-like_sf"/>
</dbReference>
<proteinExistence type="predicted"/>
<protein>
    <recommendedName>
        <fullName evidence="2">Xaa-Pro dipeptidyl-peptidase C-terminal domain-containing protein</fullName>
    </recommendedName>
</protein>
<reference evidence="3" key="1">
    <citation type="submission" date="2021-03" db="EMBL/GenBank/DDBJ databases">
        <authorList>
            <person name="Kanchanasin P."/>
            <person name="Saeng-In P."/>
            <person name="Phongsopitanun W."/>
            <person name="Yuki M."/>
            <person name="Kudo T."/>
            <person name="Ohkuma M."/>
            <person name="Tanasupawat S."/>
        </authorList>
    </citation>
    <scope>NUCLEOTIDE SEQUENCE</scope>
    <source>
        <strain evidence="3">GKU 128</strain>
    </source>
</reference>
<evidence type="ECO:0000313" key="4">
    <source>
        <dbReference type="Proteomes" id="UP000669179"/>
    </source>
</evidence>
<keyword evidence="4" id="KW-1185">Reference proteome</keyword>
<organism evidence="3 4">
    <name type="scientific">Actinomadura barringtoniae</name>
    <dbReference type="NCBI Taxonomy" id="1427535"/>
    <lineage>
        <taxon>Bacteria</taxon>
        <taxon>Bacillati</taxon>
        <taxon>Actinomycetota</taxon>
        <taxon>Actinomycetes</taxon>
        <taxon>Streptosporangiales</taxon>
        <taxon>Thermomonosporaceae</taxon>
        <taxon>Actinomadura</taxon>
    </lineage>
</organism>
<evidence type="ECO:0000256" key="1">
    <source>
        <dbReference type="SAM" id="MobiDB-lite"/>
    </source>
</evidence>
<name>A0A939T241_9ACTN</name>
<gene>
    <name evidence="3" type="ORF">J4573_02240</name>
</gene>
<dbReference type="RefSeq" id="WP_208253479.1">
    <property type="nucleotide sequence ID" value="NZ_JAGEOJ010000001.1"/>
</dbReference>
<dbReference type="Pfam" id="PF08530">
    <property type="entry name" value="PepX_C"/>
    <property type="match status" value="1"/>
</dbReference>
<dbReference type="Gene3D" id="2.60.120.260">
    <property type="entry name" value="Galactose-binding domain-like"/>
    <property type="match status" value="1"/>
</dbReference>
<evidence type="ECO:0000313" key="3">
    <source>
        <dbReference type="EMBL" id="MBO2445898.1"/>
    </source>
</evidence>
<evidence type="ECO:0000259" key="2">
    <source>
        <dbReference type="Pfam" id="PF08530"/>
    </source>
</evidence>
<dbReference type="EMBL" id="JAGEOJ010000001">
    <property type="protein sequence ID" value="MBO2445898.1"/>
    <property type="molecule type" value="Genomic_DNA"/>
</dbReference>
<dbReference type="Proteomes" id="UP000669179">
    <property type="component" value="Unassembled WGS sequence"/>
</dbReference>